<evidence type="ECO:0000256" key="4">
    <source>
        <dbReference type="PIRSR" id="PIRSR606689-2"/>
    </source>
</evidence>
<dbReference type="GO" id="GO:0003924">
    <property type="term" value="F:GTPase activity"/>
    <property type="evidence" value="ECO:0007669"/>
    <property type="project" value="InterPro"/>
</dbReference>
<reference evidence="5 6" key="1">
    <citation type="submission" date="2019-03" db="EMBL/GenBank/DDBJ databases">
        <title>Single cell metagenomics reveals metabolic interactions within the superorganism composed of flagellate Streblomastix strix and complex community of Bacteroidetes bacteria on its surface.</title>
        <authorList>
            <person name="Treitli S.C."/>
            <person name="Kolisko M."/>
            <person name="Husnik F."/>
            <person name="Keeling P."/>
            <person name="Hampl V."/>
        </authorList>
    </citation>
    <scope>NUCLEOTIDE SEQUENCE [LARGE SCALE GENOMIC DNA]</scope>
    <source>
        <strain evidence="5">ST1C</strain>
    </source>
</reference>
<feature type="binding site" evidence="4">
    <location>
        <position position="33"/>
    </location>
    <ligand>
        <name>Mg(2+)</name>
        <dbReference type="ChEBI" id="CHEBI:18420"/>
    </ligand>
</feature>
<dbReference type="OrthoDB" id="14717at2759"/>
<evidence type="ECO:0000313" key="6">
    <source>
        <dbReference type="Proteomes" id="UP000324800"/>
    </source>
</evidence>
<keyword evidence="1 3" id="KW-0547">Nucleotide-binding</keyword>
<evidence type="ECO:0008006" key="7">
    <source>
        <dbReference type="Google" id="ProtNLM"/>
    </source>
</evidence>
<organism evidence="5 6">
    <name type="scientific">Streblomastix strix</name>
    <dbReference type="NCBI Taxonomy" id="222440"/>
    <lineage>
        <taxon>Eukaryota</taxon>
        <taxon>Metamonada</taxon>
        <taxon>Preaxostyla</taxon>
        <taxon>Oxymonadida</taxon>
        <taxon>Streblomastigidae</taxon>
        <taxon>Streblomastix</taxon>
    </lineage>
</organism>
<dbReference type="PRINTS" id="PR00328">
    <property type="entry name" value="SAR1GTPBP"/>
</dbReference>
<keyword evidence="2 3" id="KW-0342">GTP-binding</keyword>
<accession>A0A5J4WIV5</accession>
<sequence length="145" mass="16686">MFYLMASIFKKVQTKRQDKPCIILLGIDNAGKSSILTGFTYTFRPPVPTWGFAHSIVEIGKKQVDIYDVGGGKNIRAIWKKYYADVHGIIFVVDSTDSERREEVLEVFEESFSHPFLVGKPILMIFQDQTMRYFGVNNYQFAQES</sequence>
<dbReference type="GO" id="GO:0046872">
    <property type="term" value="F:metal ion binding"/>
    <property type="evidence" value="ECO:0007669"/>
    <property type="project" value="UniProtKB-KW"/>
</dbReference>
<dbReference type="GO" id="GO:0005525">
    <property type="term" value="F:GTP binding"/>
    <property type="evidence" value="ECO:0007669"/>
    <property type="project" value="UniProtKB-KW"/>
</dbReference>
<dbReference type="InterPro" id="IPR051995">
    <property type="entry name" value="Ciliary_GTPase"/>
</dbReference>
<feature type="binding site" evidence="3">
    <location>
        <position position="71"/>
    </location>
    <ligand>
        <name>GTP</name>
        <dbReference type="ChEBI" id="CHEBI:37565"/>
    </ligand>
</feature>
<protein>
    <recommendedName>
        <fullName evidence="7">ADP-ribosylation factor</fullName>
    </recommendedName>
</protein>
<dbReference type="Proteomes" id="UP000324800">
    <property type="component" value="Unassembled WGS sequence"/>
</dbReference>
<dbReference type="Pfam" id="PF00025">
    <property type="entry name" value="Arf"/>
    <property type="match status" value="1"/>
</dbReference>
<gene>
    <name evidence="5" type="ORF">EZS28_009705</name>
</gene>
<keyword evidence="4" id="KW-0479">Metal-binding</keyword>
<evidence type="ECO:0000313" key="5">
    <source>
        <dbReference type="EMBL" id="KAA6394768.1"/>
    </source>
</evidence>
<evidence type="ECO:0000256" key="1">
    <source>
        <dbReference type="ARBA" id="ARBA00022741"/>
    </source>
</evidence>
<name>A0A5J4WIV5_9EUKA</name>
<dbReference type="SMART" id="SM00177">
    <property type="entry name" value="ARF"/>
    <property type="match status" value="1"/>
</dbReference>
<dbReference type="InterPro" id="IPR027417">
    <property type="entry name" value="P-loop_NTPase"/>
</dbReference>
<keyword evidence="4" id="KW-0460">Magnesium</keyword>
<proteinExistence type="predicted"/>
<comment type="caution">
    <text evidence="5">The sequence shown here is derived from an EMBL/GenBank/DDBJ whole genome shotgun (WGS) entry which is preliminary data.</text>
</comment>
<evidence type="ECO:0000256" key="2">
    <source>
        <dbReference type="ARBA" id="ARBA00023134"/>
    </source>
</evidence>
<dbReference type="SUPFAM" id="SSF52540">
    <property type="entry name" value="P-loop containing nucleoside triphosphate hydrolases"/>
    <property type="match status" value="1"/>
</dbReference>
<feature type="binding site" evidence="4">
    <location>
        <position position="49"/>
    </location>
    <ligand>
        <name>Mg(2+)</name>
        <dbReference type="ChEBI" id="CHEBI:18420"/>
    </ligand>
</feature>
<evidence type="ECO:0000256" key="3">
    <source>
        <dbReference type="PIRSR" id="PIRSR606689-1"/>
    </source>
</evidence>
<feature type="binding site" evidence="3">
    <location>
        <begin position="26"/>
        <end position="33"/>
    </location>
    <ligand>
        <name>GTP</name>
        <dbReference type="ChEBI" id="CHEBI:37565"/>
    </ligand>
</feature>
<dbReference type="InterPro" id="IPR006689">
    <property type="entry name" value="Small_GTPase_ARF/SAR"/>
</dbReference>
<dbReference type="EMBL" id="SNRW01001854">
    <property type="protein sequence ID" value="KAA6394768.1"/>
    <property type="molecule type" value="Genomic_DNA"/>
</dbReference>
<dbReference type="PANTHER" id="PTHR46090:SF2">
    <property type="entry name" value="ADP-RIBOSYLATION FACTOR-LIKE PROTEIN 13B"/>
    <property type="match status" value="1"/>
</dbReference>
<dbReference type="Gene3D" id="3.40.50.300">
    <property type="entry name" value="P-loop containing nucleotide triphosphate hydrolases"/>
    <property type="match status" value="1"/>
</dbReference>
<dbReference type="AlphaFoldDB" id="A0A5J4WIV5"/>
<dbReference type="PROSITE" id="PS51417">
    <property type="entry name" value="ARF"/>
    <property type="match status" value="1"/>
</dbReference>
<dbReference type="PANTHER" id="PTHR46090">
    <property type="entry name" value="ADP-RIBOSYLATION FACTOR-LIKE PROTEIN 13B"/>
    <property type="match status" value="1"/>
</dbReference>